<gene>
    <name evidence="5 6" type="primary">rpmG</name>
    <name evidence="6" type="ORF">HMPREF9013_1172</name>
</gene>
<dbReference type="NCBIfam" id="TIGR01023">
    <property type="entry name" value="rpmG_bact"/>
    <property type="match status" value="1"/>
</dbReference>
<keyword evidence="2 5" id="KW-0689">Ribosomal protein</keyword>
<proteinExistence type="inferred from homology"/>
<dbReference type="InterPro" id="IPR038584">
    <property type="entry name" value="Ribosomal_bL33_sf"/>
</dbReference>
<dbReference type="OrthoDB" id="197660at2"/>
<dbReference type="InterPro" id="IPR001705">
    <property type="entry name" value="Ribosomal_bL33"/>
</dbReference>
<keyword evidence="7" id="KW-1185">Reference proteome</keyword>
<dbReference type="SUPFAM" id="SSF57829">
    <property type="entry name" value="Zn-binding ribosomal proteins"/>
    <property type="match status" value="1"/>
</dbReference>
<protein>
    <recommendedName>
        <fullName evidence="4 5">Large ribosomal subunit protein bL33</fullName>
    </recommendedName>
</protein>
<comment type="caution">
    <text evidence="6">The sequence shown here is derived from an EMBL/GenBank/DDBJ whole genome shotgun (WGS) entry which is preliminary data.</text>
</comment>
<dbReference type="HAMAP" id="MF_00294">
    <property type="entry name" value="Ribosomal_bL33"/>
    <property type="match status" value="1"/>
</dbReference>
<dbReference type="Gene3D" id="2.20.28.120">
    <property type="entry name" value="Ribosomal protein L33"/>
    <property type="match status" value="1"/>
</dbReference>
<evidence type="ECO:0000313" key="6">
    <source>
        <dbReference type="EMBL" id="EFC05467.1"/>
    </source>
</evidence>
<dbReference type="RefSeq" id="WP_006627360.1">
    <property type="nucleotide sequence ID" value="NZ_ADFR01000013.1"/>
</dbReference>
<dbReference type="InterPro" id="IPR011332">
    <property type="entry name" value="Ribosomal_zn-bd"/>
</dbReference>
<dbReference type="GO" id="GO:1990904">
    <property type="term" value="C:ribonucleoprotein complex"/>
    <property type="evidence" value="ECO:0007669"/>
    <property type="project" value="UniProtKB-KW"/>
</dbReference>
<keyword evidence="3 5" id="KW-0687">Ribonucleoprotein</keyword>
<dbReference type="GO" id="GO:0005737">
    <property type="term" value="C:cytoplasm"/>
    <property type="evidence" value="ECO:0007669"/>
    <property type="project" value="UniProtKB-ARBA"/>
</dbReference>
<comment type="similarity">
    <text evidence="1 5">Belongs to the bacterial ribosomal protein bL33 family.</text>
</comment>
<name>D2MPP7_9FIRM</name>
<accession>D2MPP7</accession>
<organism evidence="6 7">
    <name type="scientific">Bulleidia extructa W1219</name>
    <dbReference type="NCBI Taxonomy" id="679192"/>
    <lineage>
        <taxon>Bacteria</taxon>
        <taxon>Bacillati</taxon>
        <taxon>Bacillota</taxon>
        <taxon>Erysipelotrichia</taxon>
        <taxon>Erysipelotrichales</taxon>
        <taxon>Erysipelotrichaceae</taxon>
        <taxon>Bulleidia</taxon>
    </lineage>
</organism>
<evidence type="ECO:0000256" key="4">
    <source>
        <dbReference type="ARBA" id="ARBA00035176"/>
    </source>
</evidence>
<dbReference type="NCBIfam" id="NF001860">
    <property type="entry name" value="PRK00595.1"/>
    <property type="match status" value="1"/>
</dbReference>
<dbReference type="EMBL" id="ADFR01000013">
    <property type="protein sequence ID" value="EFC05467.1"/>
    <property type="molecule type" value="Genomic_DNA"/>
</dbReference>
<dbReference type="GO" id="GO:0005840">
    <property type="term" value="C:ribosome"/>
    <property type="evidence" value="ECO:0007669"/>
    <property type="project" value="UniProtKB-KW"/>
</dbReference>
<evidence type="ECO:0000256" key="1">
    <source>
        <dbReference type="ARBA" id="ARBA00007596"/>
    </source>
</evidence>
<dbReference type="AlphaFoldDB" id="D2MPP7"/>
<sequence length="50" mass="5904">MVKKDKITLICSECNSRNYTTNRTKNLNKRLELKKYCPKCGKTTIHKETK</sequence>
<dbReference type="Pfam" id="PF00471">
    <property type="entry name" value="Ribosomal_L33"/>
    <property type="match status" value="1"/>
</dbReference>
<dbReference type="eggNOG" id="COG0267">
    <property type="taxonomic scope" value="Bacteria"/>
</dbReference>
<dbReference type="NCBIfam" id="NF001764">
    <property type="entry name" value="PRK00504.1"/>
    <property type="match status" value="1"/>
</dbReference>
<evidence type="ECO:0000256" key="5">
    <source>
        <dbReference type="HAMAP-Rule" id="MF_00294"/>
    </source>
</evidence>
<dbReference type="STRING" id="679192.HMPREF9013_1172"/>
<reference evidence="7" key="1">
    <citation type="submission" date="2009-12" db="EMBL/GenBank/DDBJ databases">
        <title>Sequence of Clostridiales genomosp. BVAB3 str. UPII9-5.</title>
        <authorList>
            <person name="Madupu R."/>
            <person name="Durkin A.S."/>
            <person name="Torralba M."/>
            <person name="Methe B."/>
            <person name="Sutton G.G."/>
            <person name="Strausberg R.L."/>
            <person name="Nelson K.E."/>
        </authorList>
    </citation>
    <scope>NUCLEOTIDE SEQUENCE [LARGE SCALE GENOMIC DNA]</scope>
    <source>
        <strain evidence="7">W1219</strain>
    </source>
</reference>
<dbReference type="Proteomes" id="UP000005017">
    <property type="component" value="Unassembled WGS sequence"/>
</dbReference>
<dbReference type="GO" id="GO:0003735">
    <property type="term" value="F:structural constituent of ribosome"/>
    <property type="evidence" value="ECO:0007669"/>
    <property type="project" value="InterPro"/>
</dbReference>
<evidence type="ECO:0000256" key="2">
    <source>
        <dbReference type="ARBA" id="ARBA00022980"/>
    </source>
</evidence>
<evidence type="ECO:0000256" key="3">
    <source>
        <dbReference type="ARBA" id="ARBA00023274"/>
    </source>
</evidence>
<dbReference type="GO" id="GO:0006412">
    <property type="term" value="P:translation"/>
    <property type="evidence" value="ECO:0007669"/>
    <property type="project" value="UniProtKB-UniRule"/>
</dbReference>
<evidence type="ECO:0000313" key="7">
    <source>
        <dbReference type="Proteomes" id="UP000005017"/>
    </source>
</evidence>